<sequence length="276" mass="31020">MELQGVTHRFVDLPGLRMHVAEAGSGEAVVMLHGFPQHWWEWRDVIPALARHYRVICPDLRGAGQTDAPATGYDRETLLGDLTGLLDALELDRVHLLTHDWSGIVGFLLCLQEPQRIRDHLVLSIPPPDARPAGRMFGRMLRHGWFNMILPWPGLGPWALHRTGLPDVMLRAHGMPDDARAVFATQFRDRQRAAAGSALYRRFIQPEGMRFLTGHYRDQELTTPTRVLLGAQDAVVRMDSFHGSRLDIREVEGAGHFLVDAQPGAVAEHALDFFGR</sequence>
<dbReference type="Proteomes" id="UP000553957">
    <property type="component" value="Unassembled WGS sequence"/>
</dbReference>
<dbReference type="SUPFAM" id="SSF53474">
    <property type="entry name" value="alpha/beta-Hydrolases"/>
    <property type="match status" value="1"/>
</dbReference>
<organism evidence="3 4">
    <name type="scientific">Kribbella sandramycini</name>
    <dbReference type="NCBI Taxonomy" id="60450"/>
    <lineage>
        <taxon>Bacteria</taxon>
        <taxon>Bacillati</taxon>
        <taxon>Actinomycetota</taxon>
        <taxon>Actinomycetes</taxon>
        <taxon>Propionibacteriales</taxon>
        <taxon>Kribbellaceae</taxon>
        <taxon>Kribbella</taxon>
    </lineage>
</organism>
<protein>
    <submittedName>
        <fullName evidence="3">Pimeloyl-ACP methyl ester carboxylesterase</fullName>
    </submittedName>
</protein>
<keyword evidence="1" id="KW-0378">Hydrolase</keyword>
<dbReference type="PRINTS" id="PR00412">
    <property type="entry name" value="EPOXHYDRLASE"/>
</dbReference>
<proteinExistence type="predicted"/>
<gene>
    <name evidence="3" type="ORF">HNR71_004308</name>
</gene>
<name>A0A841SF82_9ACTN</name>
<feature type="domain" description="AB hydrolase-1" evidence="2">
    <location>
        <begin position="28"/>
        <end position="238"/>
    </location>
</feature>
<dbReference type="Gene3D" id="3.40.50.1820">
    <property type="entry name" value="alpha/beta hydrolase"/>
    <property type="match status" value="1"/>
</dbReference>
<accession>A0A841SF82</accession>
<evidence type="ECO:0000313" key="4">
    <source>
        <dbReference type="Proteomes" id="UP000553957"/>
    </source>
</evidence>
<dbReference type="PRINTS" id="PR00111">
    <property type="entry name" value="ABHYDROLASE"/>
</dbReference>
<comment type="caution">
    <text evidence="3">The sequence shown here is derived from an EMBL/GenBank/DDBJ whole genome shotgun (WGS) entry which is preliminary data.</text>
</comment>
<evidence type="ECO:0000256" key="1">
    <source>
        <dbReference type="ARBA" id="ARBA00022801"/>
    </source>
</evidence>
<dbReference type="RefSeq" id="WP_202885441.1">
    <property type="nucleotide sequence ID" value="NZ_BAAAGT010000012.1"/>
</dbReference>
<dbReference type="EMBL" id="JACHKF010000001">
    <property type="protein sequence ID" value="MBB6568671.1"/>
    <property type="molecule type" value="Genomic_DNA"/>
</dbReference>
<dbReference type="GO" id="GO:0016787">
    <property type="term" value="F:hydrolase activity"/>
    <property type="evidence" value="ECO:0007669"/>
    <property type="project" value="UniProtKB-KW"/>
</dbReference>
<dbReference type="InterPro" id="IPR000073">
    <property type="entry name" value="AB_hydrolase_1"/>
</dbReference>
<evidence type="ECO:0000313" key="3">
    <source>
        <dbReference type="EMBL" id="MBB6568671.1"/>
    </source>
</evidence>
<reference evidence="3 4" key="1">
    <citation type="submission" date="2020-08" db="EMBL/GenBank/DDBJ databases">
        <title>Sequencing the genomes of 1000 actinobacteria strains.</title>
        <authorList>
            <person name="Klenk H.-P."/>
        </authorList>
    </citation>
    <scope>NUCLEOTIDE SEQUENCE [LARGE SCALE GENOMIC DNA]</scope>
    <source>
        <strain evidence="3 4">DSM 15626</strain>
    </source>
</reference>
<dbReference type="InterPro" id="IPR029058">
    <property type="entry name" value="AB_hydrolase_fold"/>
</dbReference>
<dbReference type="AlphaFoldDB" id="A0A841SF82"/>
<dbReference type="Pfam" id="PF00561">
    <property type="entry name" value="Abhydrolase_1"/>
    <property type="match status" value="1"/>
</dbReference>
<dbReference type="InterPro" id="IPR000639">
    <property type="entry name" value="Epox_hydrolase-like"/>
</dbReference>
<dbReference type="PANTHER" id="PTHR43329">
    <property type="entry name" value="EPOXIDE HYDROLASE"/>
    <property type="match status" value="1"/>
</dbReference>
<evidence type="ECO:0000259" key="2">
    <source>
        <dbReference type="Pfam" id="PF00561"/>
    </source>
</evidence>